<name>A0A9P4MKM7_9PLEO</name>
<accession>A0A9P4MKM7</accession>
<dbReference type="AlphaFoldDB" id="A0A9P4MKM7"/>
<organism evidence="2 3">
    <name type="scientific">Delitschia confertaspora ATCC 74209</name>
    <dbReference type="NCBI Taxonomy" id="1513339"/>
    <lineage>
        <taxon>Eukaryota</taxon>
        <taxon>Fungi</taxon>
        <taxon>Dikarya</taxon>
        <taxon>Ascomycota</taxon>
        <taxon>Pezizomycotina</taxon>
        <taxon>Dothideomycetes</taxon>
        <taxon>Pleosporomycetidae</taxon>
        <taxon>Pleosporales</taxon>
        <taxon>Delitschiaceae</taxon>
        <taxon>Delitschia</taxon>
    </lineage>
</organism>
<evidence type="ECO:0000313" key="2">
    <source>
        <dbReference type="EMBL" id="KAF2196119.1"/>
    </source>
</evidence>
<proteinExistence type="predicted"/>
<dbReference type="Proteomes" id="UP000799536">
    <property type="component" value="Unassembled WGS sequence"/>
</dbReference>
<evidence type="ECO:0000313" key="3">
    <source>
        <dbReference type="Proteomes" id="UP000799536"/>
    </source>
</evidence>
<dbReference type="OrthoDB" id="3791393at2759"/>
<keyword evidence="3" id="KW-1185">Reference proteome</keyword>
<evidence type="ECO:0000256" key="1">
    <source>
        <dbReference type="SAM" id="MobiDB-lite"/>
    </source>
</evidence>
<sequence>MIKFFSPPLKYTRQGEPKPDSSGGAPLKPNQGIDRKTNAYPDGTDMKIGTHRKMIRGEPLAANETYTPLPGLTGVKNPEPFVIIESHLEGHSAKELCEHPMSLGPDFVSVTEKIMCDMETEKWWPLCDEGHTDLCFDLEKKVMRPASEATRQRLKRRGEVVPGVNVKEYNDLQKLPF</sequence>
<reference evidence="2" key="1">
    <citation type="journal article" date="2020" name="Stud. Mycol.">
        <title>101 Dothideomycetes genomes: a test case for predicting lifestyles and emergence of pathogens.</title>
        <authorList>
            <person name="Haridas S."/>
            <person name="Albert R."/>
            <person name="Binder M."/>
            <person name="Bloem J."/>
            <person name="Labutti K."/>
            <person name="Salamov A."/>
            <person name="Andreopoulos B."/>
            <person name="Baker S."/>
            <person name="Barry K."/>
            <person name="Bills G."/>
            <person name="Bluhm B."/>
            <person name="Cannon C."/>
            <person name="Castanera R."/>
            <person name="Culley D."/>
            <person name="Daum C."/>
            <person name="Ezra D."/>
            <person name="Gonzalez J."/>
            <person name="Henrissat B."/>
            <person name="Kuo A."/>
            <person name="Liang C."/>
            <person name="Lipzen A."/>
            <person name="Lutzoni F."/>
            <person name="Magnuson J."/>
            <person name="Mondo S."/>
            <person name="Nolan M."/>
            <person name="Ohm R."/>
            <person name="Pangilinan J."/>
            <person name="Park H.-J."/>
            <person name="Ramirez L."/>
            <person name="Alfaro M."/>
            <person name="Sun H."/>
            <person name="Tritt A."/>
            <person name="Yoshinaga Y."/>
            <person name="Zwiers L.-H."/>
            <person name="Turgeon B."/>
            <person name="Goodwin S."/>
            <person name="Spatafora J."/>
            <person name="Crous P."/>
            <person name="Grigoriev I."/>
        </authorList>
    </citation>
    <scope>NUCLEOTIDE SEQUENCE</scope>
    <source>
        <strain evidence="2">ATCC 74209</strain>
    </source>
</reference>
<gene>
    <name evidence="2" type="ORF">GQ43DRAFT_436282</name>
</gene>
<protein>
    <submittedName>
        <fullName evidence="2">Uncharacterized protein</fullName>
    </submittedName>
</protein>
<comment type="caution">
    <text evidence="2">The sequence shown here is derived from an EMBL/GenBank/DDBJ whole genome shotgun (WGS) entry which is preliminary data.</text>
</comment>
<dbReference type="EMBL" id="ML994473">
    <property type="protein sequence ID" value="KAF2196119.1"/>
    <property type="molecule type" value="Genomic_DNA"/>
</dbReference>
<feature type="region of interest" description="Disordered" evidence="1">
    <location>
        <begin position="1"/>
        <end position="47"/>
    </location>
</feature>